<keyword evidence="1" id="KW-0472">Membrane</keyword>
<protein>
    <submittedName>
        <fullName evidence="2">Uncharacterized protein</fullName>
    </submittedName>
</protein>
<name>A0A0F9KK30_9ZZZZ</name>
<keyword evidence="1" id="KW-1133">Transmembrane helix</keyword>
<evidence type="ECO:0000256" key="1">
    <source>
        <dbReference type="SAM" id="Phobius"/>
    </source>
</evidence>
<proteinExistence type="predicted"/>
<dbReference type="InterPro" id="IPR036390">
    <property type="entry name" value="WH_DNA-bd_sf"/>
</dbReference>
<comment type="caution">
    <text evidence="2">The sequence shown here is derived from an EMBL/GenBank/DDBJ whole genome shotgun (WGS) entry which is preliminary data.</text>
</comment>
<sequence>MAKKTGKFPIREILDRMTPQVSHVTVNNDLKALETEGLIRREKDKLKQRSYVYPLFEDSGEAPLSEEEQQKQFFLKWGLPFVSCILFSILILIHIL</sequence>
<dbReference type="AlphaFoldDB" id="A0A0F9KK30"/>
<keyword evidence="1" id="KW-0812">Transmembrane</keyword>
<organism evidence="2">
    <name type="scientific">marine sediment metagenome</name>
    <dbReference type="NCBI Taxonomy" id="412755"/>
    <lineage>
        <taxon>unclassified sequences</taxon>
        <taxon>metagenomes</taxon>
        <taxon>ecological metagenomes</taxon>
    </lineage>
</organism>
<gene>
    <name evidence="2" type="ORF">LCGC14_1393320</name>
</gene>
<reference evidence="2" key="1">
    <citation type="journal article" date="2015" name="Nature">
        <title>Complex archaea that bridge the gap between prokaryotes and eukaryotes.</title>
        <authorList>
            <person name="Spang A."/>
            <person name="Saw J.H."/>
            <person name="Jorgensen S.L."/>
            <person name="Zaremba-Niedzwiedzka K."/>
            <person name="Martijn J."/>
            <person name="Lind A.E."/>
            <person name="van Eijk R."/>
            <person name="Schleper C."/>
            <person name="Guy L."/>
            <person name="Ettema T.J."/>
        </authorList>
    </citation>
    <scope>NUCLEOTIDE SEQUENCE</scope>
</reference>
<dbReference type="SUPFAM" id="SSF46785">
    <property type="entry name" value="Winged helix' DNA-binding domain"/>
    <property type="match status" value="1"/>
</dbReference>
<accession>A0A0F9KK30</accession>
<feature type="transmembrane region" description="Helical" evidence="1">
    <location>
        <begin position="73"/>
        <end position="95"/>
    </location>
</feature>
<dbReference type="EMBL" id="LAZR01009028">
    <property type="protein sequence ID" value="KKM75131.1"/>
    <property type="molecule type" value="Genomic_DNA"/>
</dbReference>
<evidence type="ECO:0000313" key="2">
    <source>
        <dbReference type="EMBL" id="KKM75131.1"/>
    </source>
</evidence>